<evidence type="ECO:0000256" key="4">
    <source>
        <dbReference type="ARBA" id="ARBA00012899"/>
    </source>
</evidence>
<organism evidence="15">
    <name type="scientific">uncultured marine thaumarchaeote KM3_51_A05</name>
    <dbReference type="NCBI Taxonomy" id="1456173"/>
    <lineage>
        <taxon>Archaea</taxon>
        <taxon>Nitrososphaerota</taxon>
        <taxon>environmental samples</taxon>
    </lineage>
</organism>
<evidence type="ECO:0000256" key="1">
    <source>
        <dbReference type="ARBA" id="ARBA00004496"/>
    </source>
</evidence>
<evidence type="ECO:0000256" key="9">
    <source>
        <dbReference type="ARBA" id="ARBA00022777"/>
    </source>
</evidence>
<comment type="catalytic activity">
    <reaction evidence="13">
        <text>UMP + ATP = UDP + ADP</text>
        <dbReference type="Rhea" id="RHEA:24400"/>
        <dbReference type="ChEBI" id="CHEBI:30616"/>
        <dbReference type="ChEBI" id="CHEBI:57865"/>
        <dbReference type="ChEBI" id="CHEBI:58223"/>
        <dbReference type="ChEBI" id="CHEBI:456216"/>
        <dbReference type="EC" id="2.7.4.22"/>
    </reaction>
</comment>
<feature type="domain" description="Aspartate/glutamate/uridylate kinase" evidence="14">
    <location>
        <begin position="3"/>
        <end position="202"/>
    </location>
</feature>
<dbReference type="GO" id="GO:0006225">
    <property type="term" value="P:UDP biosynthetic process"/>
    <property type="evidence" value="ECO:0007669"/>
    <property type="project" value="TreeGrafter"/>
</dbReference>
<evidence type="ECO:0000256" key="10">
    <source>
        <dbReference type="ARBA" id="ARBA00022840"/>
    </source>
</evidence>
<keyword evidence="8" id="KW-0547">Nucleotide-binding</keyword>
<reference evidence="15" key="1">
    <citation type="journal article" date="2014" name="Genome Biol. Evol.">
        <title>Pangenome evidence for extensive interdomain horizontal transfer affecting lineage core and shell genes in uncultured planktonic thaumarchaeota and euryarchaeota.</title>
        <authorList>
            <person name="Deschamps P."/>
            <person name="Zivanovic Y."/>
            <person name="Moreira D."/>
            <person name="Rodriguez-Valera F."/>
            <person name="Lopez-Garcia P."/>
        </authorList>
    </citation>
    <scope>NUCLEOTIDE SEQUENCE</scope>
</reference>
<evidence type="ECO:0000256" key="2">
    <source>
        <dbReference type="ARBA" id="ARBA00004791"/>
    </source>
</evidence>
<dbReference type="EC" id="2.7.4.22" evidence="4"/>
<comment type="subcellular location">
    <subcellularLocation>
        <location evidence="1">Cytoplasm</location>
    </subcellularLocation>
</comment>
<gene>
    <name evidence="15" type="primary">pyrH</name>
</gene>
<dbReference type="GO" id="GO:0044210">
    <property type="term" value="P:'de novo' CTP biosynthetic process"/>
    <property type="evidence" value="ECO:0007669"/>
    <property type="project" value="UniProtKB-UniPathway"/>
</dbReference>
<keyword evidence="7 15" id="KW-0808">Transferase</keyword>
<evidence type="ECO:0000256" key="7">
    <source>
        <dbReference type="ARBA" id="ARBA00022679"/>
    </source>
</evidence>
<evidence type="ECO:0000256" key="6">
    <source>
        <dbReference type="ARBA" id="ARBA00022490"/>
    </source>
</evidence>
<dbReference type="UniPathway" id="UPA00159">
    <property type="reaction ID" value="UER00275"/>
</dbReference>
<dbReference type="InterPro" id="IPR001048">
    <property type="entry name" value="Asp/Glu/Uridylate_kinase"/>
</dbReference>
<dbReference type="PANTHER" id="PTHR42833">
    <property type="entry name" value="URIDYLATE KINASE"/>
    <property type="match status" value="1"/>
</dbReference>
<evidence type="ECO:0000256" key="13">
    <source>
        <dbReference type="ARBA" id="ARBA00047767"/>
    </source>
</evidence>
<keyword evidence="6" id="KW-0963">Cytoplasm</keyword>
<dbReference type="SUPFAM" id="SSF53633">
    <property type="entry name" value="Carbamate kinase-like"/>
    <property type="match status" value="1"/>
</dbReference>
<evidence type="ECO:0000256" key="3">
    <source>
        <dbReference type="ARBA" id="ARBA00007614"/>
    </source>
</evidence>
<dbReference type="PANTHER" id="PTHR42833:SF4">
    <property type="entry name" value="URIDYLATE KINASE PUMPKIN, CHLOROPLASTIC"/>
    <property type="match status" value="1"/>
</dbReference>
<dbReference type="GO" id="GO:0005737">
    <property type="term" value="C:cytoplasm"/>
    <property type="evidence" value="ECO:0007669"/>
    <property type="project" value="UniProtKB-SubCell"/>
</dbReference>
<name>A0A075HBK4_9ARCH</name>
<evidence type="ECO:0000259" key="14">
    <source>
        <dbReference type="Pfam" id="PF00696"/>
    </source>
</evidence>
<dbReference type="Gene3D" id="3.40.1160.10">
    <property type="entry name" value="Acetylglutamate kinase-like"/>
    <property type="match status" value="1"/>
</dbReference>
<evidence type="ECO:0000256" key="5">
    <source>
        <dbReference type="ARBA" id="ARBA00016403"/>
    </source>
</evidence>
<dbReference type="FunFam" id="3.40.1160.10:FF:000030">
    <property type="entry name" value="Uridylate kinase"/>
    <property type="match status" value="1"/>
</dbReference>
<keyword evidence="10" id="KW-0067">ATP-binding</keyword>
<dbReference type="Pfam" id="PF00696">
    <property type="entry name" value="AA_kinase"/>
    <property type="match status" value="1"/>
</dbReference>
<dbReference type="PIRSF" id="PIRSF005650">
    <property type="entry name" value="Uridylate_kin"/>
    <property type="match status" value="1"/>
</dbReference>
<protein>
    <recommendedName>
        <fullName evidence="5">Uridylate kinase</fullName>
        <ecNumber evidence="4">2.7.4.22</ecNumber>
    </recommendedName>
    <alternativeName>
        <fullName evidence="12">Uridine monophosphate kinase</fullName>
    </alternativeName>
</protein>
<comment type="similarity">
    <text evidence="3">Belongs to the UMP kinase family.</text>
</comment>
<dbReference type="AlphaFoldDB" id="A0A075HBK4"/>
<evidence type="ECO:0000256" key="11">
    <source>
        <dbReference type="ARBA" id="ARBA00022975"/>
    </source>
</evidence>
<keyword evidence="9 15" id="KW-0418">Kinase</keyword>
<dbReference type="InterPro" id="IPR011817">
    <property type="entry name" value="Uridylate_kinase"/>
</dbReference>
<keyword evidence="11" id="KW-0665">Pyrimidine biosynthesis</keyword>
<dbReference type="GO" id="GO:0005524">
    <property type="term" value="F:ATP binding"/>
    <property type="evidence" value="ECO:0007669"/>
    <property type="project" value="UniProtKB-KW"/>
</dbReference>
<evidence type="ECO:0000256" key="12">
    <source>
        <dbReference type="ARBA" id="ARBA00032092"/>
    </source>
</evidence>
<evidence type="ECO:0000313" key="15">
    <source>
        <dbReference type="EMBL" id="AIF11188.1"/>
    </source>
</evidence>
<proteinExistence type="inferred from homology"/>
<sequence>MKKKIVIKLSGRVFGMDNAKIIQKYADFLIKISKFCQPVVIAGGGVIARHYISHARNFDADESTLDELGIEISRLNAKLLIYALKNKAYSHPPTTLQEVKHAVNDGLIVVAGGLHPGQSTNGTAALIAEKIKAEQFLNATDVDGVYDMDPNKFKKAKKFKSIELKNLKNILVHEDSVAGGYDLMDIVALKIIERSKIKTRILKAEPKIIEKAIKGGKVGTEIILSSKK</sequence>
<accession>A0A075HBK4</accession>
<comment type="pathway">
    <text evidence="2">Pyrimidine metabolism; CTP biosynthesis via de novo pathway; UDP from UMP (UMPK route): step 1/1.</text>
</comment>
<evidence type="ECO:0000256" key="8">
    <source>
        <dbReference type="ARBA" id="ARBA00022741"/>
    </source>
</evidence>
<dbReference type="InterPro" id="IPR036393">
    <property type="entry name" value="AceGlu_kinase-like_sf"/>
</dbReference>
<dbReference type="GO" id="GO:0033862">
    <property type="term" value="F:UMP kinase activity"/>
    <property type="evidence" value="ECO:0007669"/>
    <property type="project" value="UniProtKB-EC"/>
</dbReference>
<dbReference type="InterPro" id="IPR011818">
    <property type="entry name" value="Uridylate_kinase_arch/spir"/>
</dbReference>
<dbReference type="NCBIfam" id="TIGR02076">
    <property type="entry name" value="pyrH_arch"/>
    <property type="match status" value="1"/>
</dbReference>
<dbReference type="EMBL" id="KF900911">
    <property type="protein sequence ID" value="AIF11188.1"/>
    <property type="molecule type" value="Genomic_DNA"/>
</dbReference>